<evidence type="ECO:0000313" key="2">
    <source>
        <dbReference type="Proteomes" id="UP000499080"/>
    </source>
</evidence>
<sequence>MQMRGEIFNKHKRERVLMTGPRLRVWNAETRFHRRSSAHLGLTHVKPFGVKRYPIRPVWKCLNDSASALGLECHSFETRFHRRSSVHLGLTHVKPFLVKLYPIRPDWKFGIGVRLRLCPHCLTTVRNCEIHSEIAFL</sequence>
<dbReference type="Proteomes" id="UP000499080">
    <property type="component" value="Unassembled WGS sequence"/>
</dbReference>
<dbReference type="EMBL" id="BGPR01006373">
    <property type="protein sequence ID" value="GBN18397.1"/>
    <property type="molecule type" value="Genomic_DNA"/>
</dbReference>
<dbReference type="AlphaFoldDB" id="A0A4Y2LY96"/>
<organism evidence="1 2">
    <name type="scientific">Araneus ventricosus</name>
    <name type="common">Orbweaver spider</name>
    <name type="synonym">Epeira ventricosa</name>
    <dbReference type="NCBI Taxonomy" id="182803"/>
    <lineage>
        <taxon>Eukaryota</taxon>
        <taxon>Metazoa</taxon>
        <taxon>Ecdysozoa</taxon>
        <taxon>Arthropoda</taxon>
        <taxon>Chelicerata</taxon>
        <taxon>Arachnida</taxon>
        <taxon>Araneae</taxon>
        <taxon>Araneomorphae</taxon>
        <taxon>Entelegynae</taxon>
        <taxon>Araneoidea</taxon>
        <taxon>Araneidae</taxon>
        <taxon>Araneus</taxon>
    </lineage>
</organism>
<keyword evidence="2" id="KW-1185">Reference proteome</keyword>
<accession>A0A4Y2LY96</accession>
<gene>
    <name evidence="1" type="ORF">AVEN_51229_1</name>
</gene>
<reference evidence="1 2" key="1">
    <citation type="journal article" date="2019" name="Sci. Rep.">
        <title>Orb-weaving spider Araneus ventricosus genome elucidates the spidroin gene catalogue.</title>
        <authorList>
            <person name="Kono N."/>
            <person name="Nakamura H."/>
            <person name="Ohtoshi R."/>
            <person name="Moran D.A.P."/>
            <person name="Shinohara A."/>
            <person name="Yoshida Y."/>
            <person name="Fujiwara M."/>
            <person name="Mori M."/>
            <person name="Tomita M."/>
            <person name="Arakawa K."/>
        </authorList>
    </citation>
    <scope>NUCLEOTIDE SEQUENCE [LARGE SCALE GENOMIC DNA]</scope>
</reference>
<evidence type="ECO:0000313" key="1">
    <source>
        <dbReference type="EMBL" id="GBN18397.1"/>
    </source>
</evidence>
<comment type="caution">
    <text evidence="1">The sequence shown here is derived from an EMBL/GenBank/DDBJ whole genome shotgun (WGS) entry which is preliminary data.</text>
</comment>
<name>A0A4Y2LY96_ARAVE</name>
<proteinExistence type="predicted"/>
<protein>
    <submittedName>
        <fullName evidence="1">Uncharacterized protein</fullName>
    </submittedName>
</protein>